<dbReference type="Pfam" id="PF05947">
    <property type="entry name" value="T6SS_TssF"/>
    <property type="match status" value="1"/>
</dbReference>
<dbReference type="InterPro" id="IPR010272">
    <property type="entry name" value="T6SS_TssF"/>
</dbReference>
<accession>A0ABW0ITF2</accession>
<dbReference type="NCBIfam" id="TIGR03359">
    <property type="entry name" value="VI_chp_6"/>
    <property type="match status" value="1"/>
</dbReference>
<comment type="caution">
    <text evidence="1">The sequence shown here is derived from an EMBL/GenBank/DDBJ whole genome shotgun (WGS) entry which is preliminary data.</text>
</comment>
<dbReference type="Proteomes" id="UP001596053">
    <property type="component" value="Unassembled WGS sequence"/>
</dbReference>
<gene>
    <name evidence="1" type="primary">tssF</name>
    <name evidence="1" type="ORF">ACFPOB_18620</name>
</gene>
<name>A0ABW0ITF2_9HYPH</name>
<keyword evidence="2" id="KW-1185">Reference proteome</keyword>
<dbReference type="RefSeq" id="WP_377799856.1">
    <property type="nucleotide sequence ID" value="NZ_JBHSLW010000029.1"/>
</dbReference>
<evidence type="ECO:0000313" key="1">
    <source>
        <dbReference type="EMBL" id="MFC5421573.1"/>
    </source>
</evidence>
<protein>
    <submittedName>
        <fullName evidence="1">Type VI secretion system baseplate subunit TssF</fullName>
    </submittedName>
</protein>
<evidence type="ECO:0000313" key="2">
    <source>
        <dbReference type="Proteomes" id="UP001596053"/>
    </source>
</evidence>
<dbReference type="PIRSF" id="PIRSF028304">
    <property type="entry name" value="UCP028304"/>
    <property type="match status" value="1"/>
</dbReference>
<sequence length="582" mass="63965">MSLNAHYEDELSYLRELGQEFARANPKLAGFLSREASDPDVERLLEGFAFTVARLRQKLEDEMPELVHGLIRLVWPHYLRPIPPMSVVAFEAAAGGGAGVTRVPAGVALASRPIDGVSCRFRTCYPVEVLPFSITRTESENRPTTARLALTLQAAGRGTLQGLQGGRLRLFFNTEREPQVGRTLLLWLSRHLRSITVTSDAGESVALPAGAIRPVGFEDGEGVLPYPSNAFIGFRHLQEYLAFPAKFLFVDVTGLEALAGLSGKAATFAFEFSRPFPDQVRVAEGHVRLNCTPVVNLFAHEAHPLRIDRSRSEYRIVAGGRAGAAIYAIDKVTGYLQGRAERIVYEPFEAFRHDLPGEAENKLYYRERLRPAVVGRGVDHYLSFVSRLERTSAPPAEVISIGLTCSNGALAERLPVGAIDQPTSETPATVSFTNVMGVTPHTPPPIGENLLWRLISNLSRNYGSLVDVGALRTLIASYDFRAVHDAQARRRLELLLEGLETFESGVEEGVLRGQPVRIRTIRLAVAESKIGGEAELYLFGAVLERFFAVYASLNSLHRFAIQGAESKVEYKWTPRAGTTSAT</sequence>
<reference evidence="2" key="1">
    <citation type="journal article" date="2019" name="Int. J. Syst. Evol. Microbiol.">
        <title>The Global Catalogue of Microorganisms (GCM) 10K type strain sequencing project: providing services to taxonomists for standard genome sequencing and annotation.</title>
        <authorList>
            <consortium name="The Broad Institute Genomics Platform"/>
            <consortium name="The Broad Institute Genome Sequencing Center for Infectious Disease"/>
            <person name="Wu L."/>
            <person name="Ma J."/>
        </authorList>
    </citation>
    <scope>NUCLEOTIDE SEQUENCE [LARGE SCALE GENOMIC DNA]</scope>
    <source>
        <strain evidence="2">NCAIM B.01391</strain>
    </source>
</reference>
<dbReference type="EMBL" id="JBHSLW010000029">
    <property type="protein sequence ID" value="MFC5421573.1"/>
    <property type="molecule type" value="Genomic_DNA"/>
</dbReference>
<dbReference type="PANTHER" id="PTHR35370:SF4">
    <property type="entry name" value="TYPE VI SECRETION SYSTEM BASEPLATE SUBUNIT TSSF"/>
    <property type="match status" value="1"/>
</dbReference>
<organism evidence="1 2">
    <name type="scientific">Bosea eneae</name>
    <dbReference type="NCBI Taxonomy" id="151454"/>
    <lineage>
        <taxon>Bacteria</taxon>
        <taxon>Pseudomonadati</taxon>
        <taxon>Pseudomonadota</taxon>
        <taxon>Alphaproteobacteria</taxon>
        <taxon>Hyphomicrobiales</taxon>
        <taxon>Boseaceae</taxon>
        <taxon>Bosea</taxon>
    </lineage>
</organism>
<dbReference type="PANTHER" id="PTHR35370">
    <property type="entry name" value="CYTOPLASMIC PROTEIN-RELATED-RELATED"/>
    <property type="match status" value="1"/>
</dbReference>
<proteinExistence type="predicted"/>